<dbReference type="InterPro" id="IPR003680">
    <property type="entry name" value="Flavodoxin_fold"/>
</dbReference>
<organism evidence="3 4">
    <name type="scientific">Neobacillus pocheonensis</name>
    <dbReference type="NCBI Taxonomy" id="363869"/>
    <lineage>
        <taxon>Bacteria</taxon>
        <taxon>Bacillati</taxon>
        <taxon>Bacillota</taxon>
        <taxon>Bacilli</taxon>
        <taxon>Bacillales</taxon>
        <taxon>Bacillaceae</taxon>
        <taxon>Neobacillus</taxon>
    </lineage>
</organism>
<proteinExistence type="predicted"/>
<gene>
    <name evidence="3" type="ORF">NDK43_18585</name>
</gene>
<accession>A0ABT0WCE9</accession>
<sequence>MKTLVLVAHPNLEQSKVNRTWMNRLQQEENVTVHNLYAHYPNFEINVEKEQQLLLEHDRIVLQFPFYWYSTPALLKQWQDVVLTYGFAYGSEGNKLQGKEFMLAISSGGPAVAYQAGGYNSYSMSELTRPLQATANLSGMHFLPSFLLQGMMTLTEERLQESSEALAAYVTNPNLRAGR</sequence>
<evidence type="ECO:0000313" key="4">
    <source>
        <dbReference type="Proteomes" id="UP001523262"/>
    </source>
</evidence>
<feature type="domain" description="Flavodoxin-like fold" evidence="2">
    <location>
        <begin position="1"/>
        <end position="168"/>
    </location>
</feature>
<dbReference type="InterPro" id="IPR029039">
    <property type="entry name" value="Flavoprotein-like_sf"/>
</dbReference>
<dbReference type="EMBL" id="JAMQCR010000001">
    <property type="protein sequence ID" value="MCM2534003.1"/>
    <property type="molecule type" value="Genomic_DNA"/>
</dbReference>
<evidence type="ECO:0000313" key="3">
    <source>
        <dbReference type="EMBL" id="MCM2534003.1"/>
    </source>
</evidence>
<reference evidence="3 4" key="1">
    <citation type="submission" date="2022-06" db="EMBL/GenBank/DDBJ databases">
        <authorList>
            <person name="Jeon C.O."/>
        </authorList>
    </citation>
    <scope>NUCLEOTIDE SEQUENCE [LARGE SCALE GENOMIC DNA]</scope>
    <source>
        <strain evidence="3 4">KCTC 13943</strain>
    </source>
</reference>
<dbReference type="InterPro" id="IPR046980">
    <property type="entry name" value="KefG/KefF"/>
</dbReference>
<dbReference type="SUPFAM" id="SSF52218">
    <property type="entry name" value="Flavoproteins"/>
    <property type="match status" value="1"/>
</dbReference>
<protein>
    <submittedName>
        <fullName evidence="3">NAD(P)H-dependent oxidoreductase</fullName>
    </submittedName>
</protein>
<evidence type="ECO:0000259" key="2">
    <source>
        <dbReference type="Pfam" id="PF02525"/>
    </source>
</evidence>
<dbReference type="PANTHER" id="PTHR47307">
    <property type="entry name" value="GLUTATHIONE-REGULATED POTASSIUM-EFFLUX SYSTEM ANCILLARY PROTEIN KEFG"/>
    <property type="match status" value="1"/>
</dbReference>
<dbReference type="Proteomes" id="UP001523262">
    <property type="component" value="Unassembled WGS sequence"/>
</dbReference>
<dbReference type="Gene3D" id="3.40.50.360">
    <property type="match status" value="1"/>
</dbReference>
<keyword evidence="1" id="KW-0560">Oxidoreductase</keyword>
<dbReference type="PANTHER" id="PTHR47307:SF1">
    <property type="entry name" value="GLUTATHIONE-REGULATED POTASSIUM-EFFLUX SYSTEM ANCILLARY PROTEIN KEFG"/>
    <property type="match status" value="1"/>
</dbReference>
<keyword evidence="4" id="KW-1185">Reference proteome</keyword>
<evidence type="ECO:0000256" key="1">
    <source>
        <dbReference type="ARBA" id="ARBA00023002"/>
    </source>
</evidence>
<comment type="caution">
    <text evidence="3">The sequence shown here is derived from an EMBL/GenBank/DDBJ whole genome shotgun (WGS) entry which is preliminary data.</text>
</comment>
<name>A0ABT0WCE9_9BACI</name>
<dbReference type="Pfam" id="PF02525">
    <property type="entry name" value="Flavodoxin_2"/>
    <property type="match status" value="1"/>
</dbReference>